<name>A0A9D2HLI8_9BACT</name>
<comment type="caution">
    <text evidence="1">The sequence shown here is derived from an EMBL/GenBank/DDBJ whole genome shotgun (WGS) entry which is preliminary data.</text>
</comment>
<dbReference type="InterPro" id="IPR002495">
    <property type="entry name" value="Glyco_trans_8"/>
</dbReference>
<dbReference type="EMBL" id="DWZD01000016">
    <property type="protein sequence ID" value="HJA78392.1"/>
    <property type="molecule type" value="Genomic_DNA"/>
</dbReference>
<proteinExistence type="predicted"/>
<dbReference type="AlphaFoldDB" id="A0A9D2HLI8"/>
<dbReference type="Gene3D" id="3.90.550.10">
    <property type="entry name" value="Spore Coat Polysaccharide Biosynthesis Protein SpsA, Chain A"/>
    <property type="match status" value="1"/>
</dbReference>
<dbReference type="SUPFAM" id="SSF53448">
    <property type="entry name" value="Nucleotide-diphospho-sugar transferases"/>
    <property type="match status" value="1"/>
</dbReference>
<organism evidence="1 2">
    <name type="scientific">Candidatus Desulfovibrio intestinavium</name>
    <dbReference type="NCBI Taxonomy" id="2838534"/>
    <lineage>
        <taxon>Bacteria</taxon>
        <taxon>Pseudomonadati</taxon>
        <taxon>Thermodesulfobacteriota</taxon>
        <taxon>Desulfovibrionia</taxon>
        <taxon>Desulfovibrionales</taxon>
        <taxon>Desulfovibrionaceae</taxon>
        <taxon>Desulfovibrio</taxon>
    </lineage>
</organism>
<sequence length="276" mass="30981">MPVHHLALAFRDTDGSYSLHAAATLLSVCARATAPLCVHILHDADLPERGRRMLAAVARHTGQEMHFHGLPPLPSALRENMPPAFGPGAFYRYWLPELPALAGVERLLYLDCDICALMDVTDFWQAAAEADAGQPALWAVRDAALQHHPAHARRMGLRPTECANSGVLLLHLPRLRRLLPSWMQAMRQAYLALPERSPYPDQDALNALCRKLPRAWLDERFNYQLHVAGRWEREAGELEGRLLHYCGRKPWCVPSYPAAAPFLAQYEVLARLGREA</sequence>
<dbReference type="InterPro" id="IPR029044">
    <property type="entry name" value="Nucleotide-diphossugar_trans"/>
</dbReference>
<dbReference type="Proteomes" id="UP000823821">
    <property type="component" value="Unassembled WGS sequence"/>
</dbReference>
<evidence type="ECO:0000313" key="2">
    <source>
        <dbReference type="Proteomes" id="UP000823821"/>
    </source>
</evidence>
<protein>
    <submittedName>
        <fullName evidence="1">General stress protein A</fullName>
    </submittedName>
</protein>
<dbReference type="GO" id="GO:0016757">
    <property type="term" value="F:glycosyltransferase activity"/>
    <property type="evidence" value="ECO:0007669"/>
    <property type="project" value="InterPro"/>
</dbReference>
<gene>
    <name evidence="1" type="ORF">H9784_02295</name>
</gene>
<reference evidence="1" key="1">
    <citation type="journal article" date="2021" name="PeerJ">
        <title>Extensive microbial diversity within the chicken gut microbiome revealed by metagenomics and culture.</title>
        <authorList>
            <person name="Gilroy R."/>
            <person name="Ravi A."/>
            <person name="Getino M."/>
            <person name="Pursley I."/>
            <person name="Horton D.L."/>
            <person name="Alikhan N.F."/>
            <person name="Baker D."/>
            <person name="Gharbi K."/>
            <person name="Hall N."/>
            <person name="Watson M."/>
            <person name="Adriaenssens E.M."/>
            <person name="Foster-Nyarko E."/>
            <person name="Jarju S."/>
            <person name="Secka A."/>
            <person name="Antonio M."/>
            <person name="Oren A."/>
            <person name="Chaudhuri R.R."/>
            <person name="La Ragione R."/>
            <person name="Hildebrand F."/>
            <person name="Pallen M.J."/>
        </authorList>
    </citation>
    <scope>NUCLEOTIDE SEQUENCE</scope>
    <source>
        <strain evidence="1">5032</strain>
    </source>
</reference>
<dbReference type="Pfam" id="PF01501">
    <property type="entry name" value="Glyco_transf_8"/>
    <property type="match status" value="1"/>
</dbReference>
<evidence type="ECO:0000313" key="1">
    <source>
        <dbReference type="EMBL" id="HJA78392.1"/>
    </source>
</evidence>
<accession>A0A9D2HLI8</accession>
<reference evidence="1" key="2">
    <citation type="submission" date="2021-04" db="EMBL/GenBank/DDBJ databases">
        <authorList>
            <person name="Gilroy R."/>
        </authorList>
    </citation>
    <scope>NUCLEOTIDE SEQUENCE</scope>
    <source>
        <strain evidence="1">5032</strain>
    </source>
</reference>